<accession>A0A317ZF67</accession>
<protein>
    <submittedName>
        <fullName evidence="3">Nucleoside-diphosphate sugar epimerase</fullName>
    </submittedName>
</protein>
<dbReference type="PANTHER" id="PTHR48079">
    <property type="entry name" value="PROTEIN YEEZ"/>
    <property type="match status" value="1"/>
</dbReference>
<dbReference type="Pfam" id="PF13460">
    <property type="entry name" value="NAD_binding_10"/>
    <property type="match status" value="1"/>
</dbReference>
<keyword evidence="4" id="KW-1185">Reference proteome</keyword>
<dbReference type="GO" id="GO:0004029">
    <property type="term" value="F:aldehyde dehydrogenase (NAD+) activity"/>
    <property type="evidence" value="ECO:0007669"/>
    <property type="project" value="TreeGrafter"/>
</dbReference>
<gene>
    <name evidence="3" type="ORF">DDZ13_14515</name>
</gene>
<feature type="domain" description="NAD(P)-binding" evidence="2">
    <location>
        <begin position="15"/>
        <end position="158"/>
    </location>
</feature>
<sequence>MPADSRSRPLVALAGASGFVGTHLREHLSGSYDFRAISRSPSVVEQQSGQGTTEWRQCDLYSLPRVTEALEGCDYGIYLVHSMAPSSRLIQSRFEDTDLLLADNFIRAAEAAGLKHVVYLSGLMPKEKEGLSPHLKSRLEVEGVLRSRSVKVTVLRAGLIFGPGGSSFSLLINLVRRLPIMLLPAWVRSQTHSIDITDVCQAFELSLVDADLAGGTYDLGGHEAMSYREMIKRTAALLGKNARFINFPYNAFGLSKQWVALFGSVPPALVGPLQESLQYDLVASPNPLLDRLRERMIPFEESFARSVDEGGNPKPNPRSRTQAADQASLKAEKRVRSVQRMGYPKDWSAKDVATEYGVWLTRRFRGIIRADTDSEGIVRFSLLTRRVCLLELSPTPYSRGNPRRCAFYISGGILSRQVDPPGRLEFRLFPELPCMIASIHGFAPTLPWWLYANTQARLHLRVMRAFRRHMSKLREVPRSDTNH</sequence>
<reference evidence="3 4" key="1">
    <citation type="submission" date="2018-05" db="EMBL/GenBank/DDBJ databases">
        <title>Coraliomargarita sinensis sp. nov., isolated from a marine solar saltern.</title>
        <authorList>
            <person name="Zhou L.Y."/>
        </authorList>
    </citation>
    <scope>NUCLEOTIDE SEQUENCE [LARGE SCALE GENOMIC DNA]</scope>
    <source>
        <strain evidence="3 4">WN38</strain>
    </source>
</reference>
<dbReference type="FunCoup" id="A0A317ZF67">
    <property type="interactions" value="83"/>
</dbReference>
<name>A0A317ZF67_9BACT</name>
<proteinExistence type="predicted"/>
<dbReference type="PANTHER" id="PTHR48079:SF6">
    <property type="entry name" value="NAD(P)-BINDING DOMAIN-CONTAINING PROTEIN-RELATED"/>
    <property type="match status" value="1"/>
</dbReference>
<evidence type="ECO:0000313" key="3">
    <source>
        <dbReference type="EMBL" id="PXA02997.1"/>
    </source>
</evidence>
<dbReference type="GO" id="GO:0005737">
    <property type="term" value="C:cytoplasm"/>
    <property type="evidence" value="ECO:0007669"/>
    <property type="project" value="TreeGrafter"/>
</dbReference>
<evidence type="ECO:0000256" key="1">
    <source>
        <dbReference type="SAM" id="MobiDB-lite"/>
    </source>
</evidence>
<evidence type="ECO:0000313" key="4">
    <source>
        <dbReference type="Proteomes" id="UP000247099"/>
    </source>
</evidence>
<organism evidence="3 4">
    <name type="scientific">Coraliomargarita sinensis</name>
    <dbReference type="NCBI Taxonomy" id="2174842"/>
    <lineage>
        <taxon>Bacteria</taxon>
        <taxon>Pseudomonadati</taxon>
        <taxon>Verrucomicrobiota</taxon>
        <taxon>Opitutia</taxon>
        <taxon>Puniceicoccales</taxon>
        <taxon>Coraliomargaritaceae</taxon>
        <taxon>Coraliomargarita</taxon>
    </lineage>
</organism>
<dbReference type="SUPFAM" id="SSF51735">
    <property type="entry name" value="NAD(P)-binding Rossmann-fold domains"/>
    <property type="match status" value="1"/>
</dbReference>
<dbReference type="InterPro" id="IPR016040">
    <property type="entry name" value="NAD(P)-bd_dom"/>
</dbReference>
<dbReference type="AlphaFoldDB" id="A0A317ZF67"/>
<dbReference type="InParanoid" id="A0A317ZF67"/>
<evidence type="ECO:0000259" key="2">
    <source>
        <dbReference type="Pfam" id="PF13460"/>
    </source>
</evidence>
<dbReference type="RefSeq" id="WP_110132185.1">
    <property type="nucleotide sequence ID" value="NZ_QHJQ01000014.1"/>
</dbReference>
<comment type="caution">
    <text evidence="3">The sequence shown here is derived from an EMBL/GenBank/DDBJ whole genome shotgun (WGS) entry which is preliminary data.</text>
</comment>
<dbReference type="Proteomes" id="UP000247099">
    <property type="component" value="Unassembled WGS sequence"/>
</dbReference>
<dbReference type="InterPro" id="IPR036291">
    <property type="entry name" value="NAD(P)-bd_dom_sf"/>
</dbReference>
<dbReference type="InterPro" id="IPR051783">
    <property type="entry name" value="NAD(P)-dependent_oxidoreduct"/>
</dbReference>
<dbReference type="EMBL" id="QHJQ01000014">
    <property type="protein sequence ID" value="PXA02997.1"/>
    <property type="molecule type" value="Genomic_DNA"/>
</dbReference>
<feature type="region of interest" description="Disordered" evidence="1">
    <location>
        <begin position="304"/>
        <end position="333"/>
    </location>
</feature>
<dbReference type="OrthoDB" id="9774199at2"/>
<dbReference type="Gene3D" id="3.40.50.720">
    <property type="entry name" value="NAD(P)-binding Rossmann-like Domain"/>
    <property type="match status" value="1"/>
</dbReference>